<dbReference type="EMBL" id="JALJOU010000056">
    <property type="protein sequence ID" value="KAK9827675.1"/>
    <property type="molecule type" value="Genomic_DNA"/>
</dbReference>
<evidence type="ECO:0000313" key="3">
    <source>
        <dbReference type="Proteomes" id="UP001445335"/>
    </source>
</evidence>
<dbReference type="InterPro" id="IPR044862">
    <property type="entry name" value="Pro_4_hyd_alph_FE2OG_OXY"/>
</dbReference>
<comment type="caution">
    <text evidence="2">The sequence shown here is derived from an EMBL/GenBank/DDBJ whole genome shotgun (WGS) entry which is preliminary data.</text>
</comment>
<evidence type="ECO:0000313" key="2">
    <source>
        <dbReference type="EMBL" id="KAK9827675.1"/>
    </source>
</evidence>
<dbReference type="Pfam" id="PF13640">
    <property type="entry name" value="2OG-FeII_Oxy_3"/>
    <property type="match status" value="1"/>
</dbReference>
<dbReference type="Gene3D" id="2.60.120.620">
    <property type="entry name" value="q2cbj1_9rhob like domain"/>
    <property type="match status" value="1"/>
</dbReference>
<dbReference type="Proteomes" id="UP001445335">
    <property type="component" value="Unassembled WGS sequence"/>
</dbReference>
<dbReference type="PANTHER" id="PTHR35169">
    <property type="entry name" value="FE2OG DIOXYGENASE DOMAIN-CONTAINING PROTEIN"/>
    <property type="match status" value="1"/>
</dbReference>
<feature type="domain" description="Prolyl 4-hydroxylase alpha subunit Fe(2+) 2OG dioxygenase" evidence="1">
    <location>
        <begin position="211"/>
        <end position="314"/>
    </location>
</feature>
<keyword evidence="3" id="KW-1185">Reference proteome</keyword>
<gene>
    <name evidence="2" type="ORF">WJX81_006980</name>
</gene>
<dbReference type="AlphaFoldDB" id="A0AAW1R288"/>
<dbReference type="PANTHER" id="PTHR35169:SF1">
    <property type="entry name" value="PROLYL 4-HYDROXYLASE ALPHA SUBUNIT FE(2+) 2OG DIOXYGENASE DOMAIN-CONTAINING PROTEIN"/>
    <property type="match status" value="1"/>
</dbReference>
<evidence type="ECO:0000259" key="1">
    <source>
        <dbReference type="Pfam" id="PF13640"/>
    </source>
</evidence>
<reference evidence="2 3" key="1">
    <citation type="journal article" date="2024" name="Nat. Commun.">
        <title>Phylogenomics reveals the evolutionary origins of lichenization in chlorophyte algae.</title>
        <authorList>
            <person name="Puginier C."/>
            <person name="Libourel C."/>
            <person name="Otte J."/>
            <person name="Skaloud P."/>
            <person name="Haon M."/>
            <person name="Grisel S."/>
            <person name="Petersen M."/>
            <person name="Berrin J.G."/>
            <person name="Delaux P.M."/>
            <person name="Dal Grande F."/>
            <person name="Keller J."/>
        </authorList>
    </citation>
    <scope>NUCLEOTIDE SEQUENCE [LARGE SCALE GENOMIC DNA]</scope>
    <source>
        <strain evidence="2 3">SAG 245.80</strain>
    </source>
</reference>
<protein>
    <recommendedName>
        <fullName evidence="1">Prolyl 4-hydroxylase alpha subunit Fe(2+) 2OG dioxygenase domain-containing protein</fullName>
    </recommendedName>
</protein>
<accession>A0AAW1R288</accession>
<name>A0AAW1R288_9CHLO</name>
<sequence length="374" mass="40671">MCEVQEWLAEQVLSAVLAAAQPHHARWRVADVVRAVRCEHERFYSMRQPLALAQGSGAAVPAGATVALNLALDAGLVADPRSGAPVPDDSRVVVLDGLLHERERTALLAWLTADGWDHRRGPPVTKWERTCVDREGDAATWGLRPEVQTALREAPPPEVLTLQARLAALYPEFTICHMPCSAVEPPGDWWEEEAGDEAPAPLSAFVGNAVEAGQPCSWHTDFDPFRTPLGSPWEARYGRYGNRQRGKPLCVSMLVYLNEAWPPEYDAETLFLDPDTGTGVLVRPAPGRVVLMDADVTHRISPPSLLAQQPRYSLVWKLAFFPAGGPECSPTQECSLARPQWGPAQRLGTSGGLPVPAMACEAAESIISTRSCLA</sequence>
<organism evidence="2 3">
    <name type="scientific">Elliptochloris bilobata</name>
    <dbReference type="NCBI Taxonomy" id="381761"/>
    <lineage>
        <taxon>Eukaryota</taxon>
        <taxon>Viridiplantae</taxon>
        <taxon>Chlorophyta</taxon>
        <taxon>core chlorophytes</taxon>
        <taxon>Trebouxiophyceae</taxon>
        <taxon>Trebouxiophyceae incertae sedis</taxon>
        <taxon>Elliptochloris clade</taxon>
        <taxon>Elliptochloris</taxon>
    </lineage>
</organism>
<proteinExistence type="predicted"/>